<gene>
    <name evidence="1" type="ORF">GGR04_000523</name>
</gene>
<keyword evidence="2" id="KW-1185">Reference proteome</keyword>
<evidence type="ECO:0008006" key="3">
    <source>
        <dbReference type="Google" id="ProtNLM"/>
    </source>
</evidence>
<name>A0A7W6ECD1_9HYPH</name>
<dbReference type="EMBL" id="JACIEK010000001">
    <property type="protein sequence ID" value="MBB3996702.1"/>
    <property type="molecule type" value="Genomic_DNA"/>
</dbReference>
<dbReference type="AlphaFoldDB" id="A0A7W6ECD1"/>
<dbReference type="RefSeq" id="WP_183197543.1">
    <property type="nucleotide sequence ID" value="NZ_JACIEK010000001.1"/>
</dbReference>
<evidence type="ECO:0000313" key="2">
    <source>
        <dbReference type="Proteomes" id="UP000542776"/>
    </source>
</evidence>
<reference evidence="1 2" key="1">
    <citation type="submission" date="2020-08" db="EMBL/GenBank/DDBJ databases">
        <title>Genomic Encyclopedia of Type Strains, Phase IV (KMG-IV): sequencing the most valuable type-strain genomes for metagenomic binning, comparative biology and taxonomic classification.</title>
        <authorList>
            <person name="Goeker M."/>
        </authorList>
    </citation>
    <scope>NUCLEOTIDE SEQUENCE [LARGE SCALE GENOMIC DNA]</scope>
    <source>
        <strain evidence="1 2">DSM 102238</strain>
    </source>
</reference>
<dbReference type="Proteomes" id="UP000542776">
    <property type="component" value="Unassembled WGS sequence"/>
</dbReference>
<evidence type="ECO:0000313" key="1">
    <source>
        <dbReference type="EMBL" id="MBB3996702.1"/>
    </source>
</evidence>
<organism evidence="1 2">
    <name type="scientific">Aureimonas pseudogalii</name>
    <dbReference type="NCBI Taxonomy" id="1744844"/>
    <lineage>
        <taxon>Bacteria</taxon>
        <taxon>Pseudomonadati</taxon>
        <taxon>Pseudomonadota</taxon>
        <taxon>Alphaproteobacteria</taxon>
        <taxon>Hyphomicrobiales</taxon>
        <taxon>Aurantimonadaceae</taxon>
        <taxon>Aureimonas</taxon>
    </lineage>
</organism>
<sequence>MRKLFYGLAGLIVLLPVAGEVAVRQAGLIDVPLYDADNRIGYIPKPNQHGSFLNGNDWVFNELSMGTARPFRATDETDVLLVGDSIVMGGNRYRQTERLGPQLEQATGAAVWPIGAASWRLQNEFHYLADHPQVVASVDRIVFVVNSNDFAGVSSWRTEMAHPRHPPVSALVHFLQKQLFEADVPIQPEMKVPDGDAYADLERLSPSFGGSFDVWLFPSRAESLDPALRNEHFGPERARLEALGIHGMRIFDAAAVLGLTEDDYTDRSHPTPAATRKFAHAIADALKTGSCSVAAGCRQVSRNGAIGSTGSGR</sequence>
<accession>A0A7W6ECD1</accession>
<proteinExistence type="predicted"/>
<dbReference type="SUPFAM" id="SSF52266">
    <property type="entry name" value="SGNH hydrolase"/>
    <property type="match status" value="1"/>
</dbReference>
<protein>
    <recommendedName>
        <fullName evidence="3">SGNH hydrolase-type esterase domain-containing protein</fullName>
    </recommendedName>
</protein>
<comment type="caution">
    <text evidence="1">The sequence shown here is derived from an EMBL/GenBank/DDBJ whole genome shotgun (WGS) entry which is preliminary data.</text>
</comment>